<proteinExistence type="predicted"/>
<dbReference type="InterPro" id="IPR000477">
    <property type="entry name" value="RT_dom"/>
</dbReference>
<dbReference type="FunFam" id="1.10.340.70:FF:000003">
    <property type="entry name" value="Protein CBG25708"/>
    <property type="match status" value="1"/>
</dbReference>
<dbReference type="EMBL" id="VXIV02002629">
    <property type="protein sequence ID" value="KAF6024031.1"/>
    <property type="molecule type" value="Genomic_DNA"/>
</dbReference>
<dbReference type="Proteomes" id="UP000593567">
    <property type="component" value="Unassembled WGS sequence"/>
</dbReference>
<accession>A0A7J7JEK2</accession>
<dbReference type="OrthoDB" id="10063781at2759"/>
<dbReference type="SUPFAM" id="SSF56672">
    <property type="entry name" value="DNA/RNA polymerases"/>
    <property type="match status" value="1"/>
</dbReference>
<dbReference type="SUPFAM" id="SSF53098">
    <property type="entry name" value="Ribonuclease H-like"/>
    <property type="match status" value="1"/>
</dbReference>
<dbReference type="PANTHER" id="PTHR37984">
    <property type="entry name" value="PROTEIN CBG26694"/>
    <property type="match status" value="1"/>
</dbReference>
<dbReference type="Gene3D" id="3.30.70.270">
    <property type="match status" value="2"/>
</dbReference>
<dbReference type="FunFam" id="3.30.70.270:FF:000020">
    <property type="entry name" value="Transposon Tf2-6 polyprotein-like Protein"/>
    <property type="match status" value="1"/>
</dbReference>
<dbReference type="GO" id="GO:0003676">
    <property type="term" value="F:nucleic acid binding"/>
    <property type="evidence" value="ECO:0007669"/>
    <property type="project" value="InterPro"/>
</dbReference>
<keyword evidence="4" id="KW-1185">Reference proteome</keyword>
<evidence type="ECO:0000259" key="1">
    <source>
        <dbReference type="PROSITE" id="PS50878"/>
    </source>
</evidence>
<dbReference type="Pfam" id="PF17921">
    <property type="entry name" value="Integrase_H2C2"/>
    <property type="match status" value="1"/>
</dbReference>
<dbReference type="FunFam" id="3.30.420.10:FF:000063">
    <property type="entry name" value="Retrovirus-related Pol polyprotein from transposon 297-like Protein"/>
    <property type="match status" value="1"/>
</dbReference>
<dbReference type="Gene3D" id="1.10.340.70">
    <property type="match status" value="1"/>
</dbReference>
<comment type="caution">
    <text evidence="3">The sequence shown here is derived from an EMBL/GenBank/DDBJ whole genome shotgun (WGS) entry which is preliminary data.</text>
</comment>
<dbReference type="Gene3D" id="3.30.420.10">
    <property type="entry name" value="Ribonuclease H-like superfamily/Ribonuclease H"/>
    <property type="match status" value="1"/>
</dbReference>
<feature type="domain" description="Integrase catalytic" evidence="2">
    <location>
        <begin position="535"/>
        <end position="699"/>
    </location>
</feature>
<protein>
    <submittedName>
        <fullName evidence="3">Uncharacterized protein</fullName>
    </submittedName>
</protein>
<dbReference type="PANTHER" id="PTHR37984:SF9">
    <property type="entry name" value="INTEGRASE CATALYTIC DOMAIN-CONTAINING PROTEIN"/>
    <property type="match status" value="1"/>
</dbReference>
<organism evidence="3 4">
    <name type="scientific">Bugula neritina</name>
    <name type="common">Brown bryozoan</name>
    <name type="synonym">Sertularia neritina</name>
    <dbReference type="NCBI Taxonomy" id="10212"/>
    <lineage>
        <taxon>Eukaryota</taxon>
        <taxon>Metazoa</taxon>
        <taxon>Spiralia</taxon>
        <taxon>Lophotrochozoa</taxon>
        <taxon>Bryozoa</taxon>
        <taxon>Gymnolaemata</taxon>
        <taxon>Cheilostomatida</taxon>
        <taxon>Flustrina</taxon>
        <taxon>Buguloidea</taxon>
        <taxon>Bugulidae</taxon>
        <taxon>Bugula</taxon>
    </lineage>
</organism>
<gene>
    <name evidence="3" type="ORF">EB796_017659</name>
</gene>
<dbReference type="Pfam" id="PF17919">
    <property type="entry name" value="RT_RNaseH_2"/>
    <property type="match status" value="1"/>
</dbReference>
<dbReference type="PROSITE" id="PS50878">
    <property type="entry name" value="RT_POL"/>
    <property type="match status" value="1"/>
</dbReference>
<dbReference type="InterPro" id="IPR001584">
    <property type="entry name" value="Integrase_cat-core"/>
</dbReference>
<evidence type="ECO:0000313" key="4">
    <source>
        <dbReference type="Proteomes" id="UP000593567"/>
    </source>
</evidence>
<sequence length="803" mass="90537">MVVVPKANRKVRICVDYTELNKVVRREVHPMAHVESSLAKLGNGNFFTVLDANSGFYQIPLSPKAKMLTTFLSPFGRFAFNRLPFGLSSSPELYCKIVSQVLEGLDGVVCHMDDVCIWGKSQEEHDSRVRAVLRRMVDAGMTLNVEKCKFSRSSIKFLGHVISSSGIRANPEAVQGIESFATPTCVKDVRSFLGMANQLSKFSTRLGELSAPLRELLHKNTPWIWDVAQEQAFCEIKKELQRCVELAPYSPQRETVIHTDASQCGIGAALFQFQDNGELRLVCAASRALSETEKRYATIEQEALAVVWACEKFRDYIVGLRVVIKTDHKPLVPLLNDIELDKNPACIQRFRMRLMRFQYKVEHISGKKNVIADALSRSVGPISEADVMFMEEVELFAVSALHNTATSPRLTELKVQQENDEVISRVLQYVRSGWPTYLPSHEILLRPYFECRSRLSTVDDVLVLDSRIVIPHAERLAVLDKIHSGHLGITKCRSRAAQSVWWPNMSQQIAEMVKKCESCRKESNVQQSPLLRSEFPSRPWEKLGSDLFYFDNKWFLLVVDYYSRFIEVALLEDLTSSKVILHLKSIFARHGIPEILISDNGVQYASEEFRSFAQKFSFTHVTSSPKHPQGNGAAERAVQTIKNILKKGQDPYLGLMAYRSSPLENGVSPAELLMGRKLRTTVPSLPSVLAPKQPDVERVKQKEAHARAQSKDTFDLKHRVVVPPSLSPGVKVYVRDLNRDAEVVSTSPARPRSVVVKSNNGVPLRRNVTNLVPLQNTELSDDNNVTKKSSFGRNIKPRQILDL</sequence>
<dbReference type="InterPro" id="IPR036397">
    <property type="entry name" value="RNaseH_sf"/>
</dbReference>
<dbReference type="Pfam" id="PF00078">
    <property type="entry name" value="RVT_1"/>
    <property type="match status" value="1"/>
</dbReference>
<dbReference type="Pfam" id="PF00665">
    <property type="entry name" value="rve"/>
    <property type="match status" value="1"/>
</dbReference>
<reference evidence="3" key="1">
    <citation type="submission" date="2020-06" db="EMBL/GenBank/DDBJ databases">
        <title>Draft genome of Bugula neritina, a colonial animal packing powerful symbionts and potential medicines.</title>
        <authorList>
            <person name="Rayko M."/>
        </authorList>
    </citation>
    <scope>NUCLEOTIDE SEQUENCE [LARGE SCALE GENOMIC DNA]</scope>
    <source>
        <strain evidence="3">Kwan_BN1</strain>
    </source>
</reference>
<dbReference type="AlphaFoldDB" id="A0A7J7JEK2"/>
<dbReference type="InterPro" id="IPR043502">
    <property type="entry name" value="DNA/RNA_pol_sf"/>
</dbReference>
<dbReference type="CDD" id="cd09274">
    <property type="entry name" value="RNase_HI_RT_Ty3"/>
    <property type="match status" value="1"/>
</dbReference>
<dbReference type="PROSITE" id="PS50994">
    <property type="entry name" value="INTEGRASE"/>
    <property type="match status" value="1"/>
</dbReference>
<feature type="domain" description="Reverse transcriptase" evidence="1">
    <location>
        <begin position="1"/>
        <end position="162"/>
    </location>
</feature>
<dbReference type="InterPro" id="IPR012337">
    <property type="entry name" value="RNaseH-like_sf"/>
</dbReference>
<name>A0A7J7JEK2_BUGNE</name>
<evidence type="ECO:0000313" key="3">
    <source>
        <dbReference type="EMBL" id="KAF6024031.1"/>
    </source>
</evidence>
<dbReference type="GO" id="GO:0015074">
    <property type="term" value="P:DNA integration"/>
    <property type="evidence" value="ECO:0007669"/>
    <property type="project" value="InterPro"/>
</dbReference>
<dbReference type="InterPro" id="IPR050951">
    <property type="entry name" value="Retrovirus_Pol_polyprotein"/>
</dbReference>
<dbReference type="InterPro" id="IPR041588">
    <property type="entry name" value="Integrase_H2C2"/>
</dbReference>
<dbReference type="CDD" id="cd01647">
    <property type="entry name" value="RT_LTR"/>
    <property type="match status" value="1"/>
</dbReference>
<dbReference type="InterPro" id="IPR043128">
    <property type="entry name" value="Rev_trsase/Diguanyl_cyclase"/>
</dbReference>
<dbReference type="InterPro" id="IPR041577">
    <property type="entry name" value="RT_RNaseH_2"/>
</dbReference>
<evidence type="ECO:0000259" key="2">
    <source>
        <dbReference type="PROSITE" id="PS50994"/>
    </source>
</evidence>